<dbReference type="InterPro" id="IPR003593">
    <property type="entry name" value="AAA+_ATPase"/>
</dbReference>
<keyword evidence="1" id="KW-0813">Transport</keyword>
<keyword evidence="6" id="KW-1185">Reference proteome</keyword>
<dbReference type="PANTHER" id="PTHR45772">
    <property type="entry name" value="CONSERVED COMPONENT OF ABC TRANSPORTER FOR NATURAL AMINO ACIDS-RELATED"/>
    <property type="match status" value="1"/>
</dbReference>
<dbReference type="CDD" id="cd03219">
    <property type="entry name" value="ABC_Mj1267_LivG_branched"/>
    <property type="match status" value="1"/>
</dbReference>
<name>A0ABV6GN94_9BACL</name>
<comment type="caution">
    <text evidence="5">The sequence shown here is derived from an EMBL/GenBank/DDBJ whole genome shotgun (WGS) entry which is preliminary data.</text>
</comment>
<dbReference type="PROSITE" id="PS50893">
    <property type="entry name" value="ABC_TRANSPORTER_2"/>
    <property type="match status" value="1"/>
</dbReference>
<protein>
    <submittedName>
        <fullName evidence="5">ABC transporter ATP-binding protein</fullName>
    </submittedName>
</protein>
<evidence type="ECO:0000256" key="3">
    <source>
        <dbReference type="ARBA" id="ARBA00022840"/>
    </source>
</evidence>
<dbReference type="EMBL" id="JBHLVN010000001">
    <property type="protein sequence ID" value="MFC0295963.1"/>
    <property type="molecule type" value="Genomic_DNA"/>
</dbReference>
<dbReference type="InterPro" id="IPR003439">
    <property type="entry name" value="ABC_transporter-like_ATP-bd"/>
</dbReference>
<proteinExistence type="predicted"/>
<evidence type="ECO:0000256" key="1">
    <source>
        <dbReference type="ARBA" id="ARBA00022448"/>
    </source>
</evidence>
<dbReference type="InterPro" id="IPR027417">
    <property type="entry name" value="P-loop_NTPase"/>
</dbReference>
<reference evidence="5 6" key="1">
    <citation type="submission" date="2024-09" db="EMBL/GenBank/DDBJ databases">
        <authorList>
            <person name="Sun Q."/>
            <person name="Mori K."/>
        </authorList>
    </citation>
    <scope>NUCLEOTIDE SEQUENCE [LARGE SCALE GENOMIC DNA]</scope>
    <source>
        <strain evidence="5 6">CCM 7224</strain>
    </source>
</reference>
<accession>A0ABV6GN94</accession>
<keyword evidence="3 5" id="KW-0067">ATP-binding</keyword>
<sequence>MRKEAEKDVILHVEGISKHFGGLQIIKHVSLTVKKGERIGIIGPNGAGKTTFFNLLTGDLLPTGGKIYYKGKEITRMPNFRRAQAGIVRTFQKNNLLNELTVLDNLLLVLQRKRGMANIWFKPRNARRWLALFEEAEHLLQTWGLADIANERVKTLSYGEQRQVEILLGIAMEPDVLLLDEPTAGMSQAETNYIAELLRQLPKDITMMVIEHDLDVVFGLAERMIVLYNGSIFIDGAPEEVRSDERVNEIYIGKEKAAGASYL</sequence>
<evidence type="ECO:0000313" key="6">
    <source>
        <dbReference type="Proteomes" id="UP001589785"/>
    </source>
</evidence>
<dbReference type="SMART" id="SM00382">
    <property type="entry name" value="AAA"/>
    <property type="match status" value="1"/>
</dbReference>
<feature type="domain" description="ABC transporter" evidence="4">
    <location>
        <begin position="11"/>
        <end position="254"/>
    </location>
</feature>
<evidence type="ECO:0000256" key="2">
    <source>
        <dbReference type="ARBA" id="ARBA00022741"/>
    </source>
</evidence>
<evidence type="ECO:0000313" key="5">
    <source>
        <dbReference type="EMBL" id="MFC0295963.1"/>
    </source>
</evidence>
<dbReference type="Gene3D" id="3.40.50.300">
    <property type="entry name" value="P-loop containing nucleotide triphosphate hydrolases"/>
    <property type="match status" value="1"/>
</dbReference>
<evidence type="ECO:0000259" key="4">
    <source>
        <dbReference type="PROSITE" id="PS50893"/>
    </source>
</evidence>
<dbReference type="PANTHER" id="PTHR45772:SF9">
    <property type="entry name" value="CONSERVED COMPONENT OF ABC TRANSPORTER FOR NATURAL AMINO ACIDS"/>
    <property type="match status" value="1"/>
</dbReference>
<dbReference type="GO" id="GO:0005524">
    <property type="term" value="F:ATP binding"/>
    <property type="evidence" value="ECO:0007669"/>
    <property type="project" value="UniProtKB-KW"/>
</dbReference>
<keyword evidence="2" id="KW-0547">Nucleotide-binding</keyword>
<dbReference type="SUPFAM" id="SSF52540">
    <property type="entry name" value="P-loop containing nucleoside triphosphate hydrolases"/>
    <property type="match status" value="1"/>
</dbReference>
<gene>
    <name evidence="5" type="ORF">ACFFHQ_00440</name>
</gene>
<organism evidence="5 6">
    <name type="scientific">Geobacillus jurassicus</name>
    <dbReference type="NCBI Taxonomy" id="235932"/>
    <lineage>
        <taxon>Bacteria</taxon>
        <taxon>Bacillati</taxon>
        <taxon>Bacillota</taxon>
        <taxon>Bacilli</taxon>
        <taxon>Bacillales</taxon>
        <taxon>Anoxybacillaceae</taxon>
        <taxon>Geobacillus</taxon>
    </lineage>
</organism>
<dbReference type="Pfam" id="PF00005">
    <property type="entry name" value="ABC_tran"/>
    <property type="match status" value="1"/>
</dbReference>
<dbReference type="InterPro" id="IPR051120">
    <property type="entry name" value="ABC_AA/LPS_Transport"/>
</dbReference>
<dbReference type="RefSeq" id="WP_044737180.1">
    <property type="nucleotide sequence ID" value="NZ_JBHLVN010000001.1"/>
</dbReference>
<dbReference type="Proteomes" id="UP001589785">
    <property type="component" value="Unassembled WGS sequence"/>
</dbReference>